<comment type="caution">
    <text evidence="1">The sequence shown here is derived from an EMBL/GenBank/DDBJ whole genome shotgun (WGS) entry which is preliminary data.</text>
</comment>
<protein>
    <submittedName>
        <fullName evidence="1">Uncharacterized protein</fullName>
    </submittedName>
</protein>
<keyword evidence="2" id="KW-1185">Reference proteome</keyword>
<dbReference type="AlphaFoldDB" id="A0A9P6N827"/>
<evidence type="ECO:0000313" key="1">
    <source>
        <dbReference type="EMBL" id="KAG0141058.1"/>
    </source>
</evidence>
<accession>A0A9P6N827</accession>
<reference evidence="1" key="1">
    <citation type="submission" date="2013-11" db="EMBL/GenBank/DDBJ databases">
        <title>Genome sequence of the fusiform rust pathogen reveals effectors for host alternation and coevolution with pine.</title>
        <authorList>
            <consortium name="DOE Joint Genome Institute"/>
            <person name="Smith K."/>
            <person name="Pendleton A."/>
            <person name="Kubisiak T."/>
            <person name="Anderson C."/>
            <person name="Salamov A."/>
            <person name="Aerts A."/>
            <person name="Riley R."/>
            <person name="Clum A."/>
            <person name="Lindquist E."/>
            <person name="Ence D."/>
            <person name="Campbell M."/>
            <person name="Kronenberg Z."/>
            <person name="Feau N."/>
            <person name="Dhillon B."/>
            <person name="Hamelin R."/>
            <person name="Burleigh J."/>
            <person name="Smith J."/>
            <person name="Yandell M."/>
            <person name="Nelson C."/>
            <person name="Grigoriev I."/>
            <person name="Davis J."/>
        </authorList>
    </citation>
    <scope>NUCLEOTIDE SEQUENCE</scope>
    <source>
        <strain evidence="1">G11</strain>
    </source>
</reference>
<dbReference type="EMBL" id="MU167404">
    <property type="protein sequence ID" value="KAG0141058.1"/>
    <property type="molecule type" value="Genomic_DNA"/>
</dbReference>
<sequence>MTVGLPLKATLEHGSGFQKLTLNDNAVDSKRMERVTQSRYRAETRRAWYIPLIEYEGRPMFYRKKEYILLYLSCINEVRVLPVVFSVIQISNLNLNRLLTTPPKSFRLINAQPADIKFVTKTVQAGGILSVTHHHRSQRSSNLDKVYIIRTFPIEYIRKPPCRCAYERFQKESHPNPSEPLFKYALANLMIEPKGVESAVLKCAQVSMRPAVLGRLQRGKLKINYPDLPLSKLRYPHSS</sequence>
<evidence type="ECO:0000313" key="2">
    <source>
        <dbReference type="Proteomes" id="UP000886653"/>
    </source>
</evidence>
<proteinExistence type="predicted"/>
<dbReference type="Proteomes" id="UP000886653">
    <property type="component" value="Unassembled WGS sequence"/>
</dbReference>
<organism evidence="1 2">
    <name type="scientific">Cronartium quercuum f. sp. fusiforme G11</name>
    <dbReference type="NCBI Taxonomy" id="708437"/>
    <lineage>
        <taxon>Eukaryota</taxon>
        <taxon>Fungi</taxon>
        <taxon>Dikarya</taxon>
        <taxon>Basidiomycota</taxon>
        <taxon>Pucciniomycotina</taxon>
        <taxon>Pucciniomycetes</taxon>
        <taxon>Pucciniales</taxon>
        <taxon>Coleosporiaceae</taxon>
        <taxon>Cronartium</taxon>
    </lineage>
</organism>
<gene>
    <name evidence="1" type="ORF">CROQUDRAFT_99242</name>
</gene>
<name>A0A9P6N827_9BASI</name>